<proteinExistence type="predicted"/>
<organism evidence="1 2">
    <name type="scientific">Cichorium intybus</name>
    <name type="common">Chicory</name>
    <dbReference type="NCBI Taxonomy" id="13427"/>
    <lineage>
        <taxon>Eukaryota</taxon>
        <taxon>Viridiplantae</taxon>
        <taxon>Streptophyta</taxon>
        <taxon>Embryophyta</taxon>
        <taxon>Tracheophyta</taxon>
        <taxon>Spermatophyta</taxon>
        <taxon>Magnoliopsida</taxon>
        <taxon>eudicotyledons</taxon>
        <taxon>Gunneridae</taxon>
        <taxon>Pentapetalae</taxon>
        <taxon>asterids</taxon>
        <taxon>campanulids</taxon>
        <taxon>Asterales</taxon>
        <taxon>Asteraceae</taxon>
        <taxon>Cichorioideae</taxon>
        <taxon>Cichorieae</taxon>
        <taxon>Cichoriinae</taxon>
        <taxon>Cichorium</taxon>
    </lineage>
</organism>
<dbReference type="EMBL" id="CM042012">
    <property type="protein sequence ID" value="KAI3752687.1"/>
    <property type="molecule type" value="Genomic_DNA"/>
</dbReference>
<evidence type="ECO:0000313" key="2">
    <source>
        <dbReference type="Proteomes" id="UP001055811"/>
    </source>
</evidence>
<protein>
    <submittedName>
        <fullName evidence="1">Uncharacterized protein</fullName>
    </submittedName>
</protein>
<reference evidence="2" key="1">
    <citation type="journal article" date="2022" name="Mol. Ecol. Resour.">
        <title>The genomes of chicory, endive, great burdock and yacon provide insights into Asteraceae palaeo-polyploidization history and plant inulin production.</title>
        <authorList>
            <person name="Fan W."/>
            <person name="Wang S."/>
            <person name="Wang H."/>
            <person name="Wang A."/>
            <person name="Jiang F."/>
            <person name="Liu H."/>
            <person name="Zhao H."/>
            <person name="Xu D."/>
            <person name="Zhang Y."/>
        </authorList>
    </citation>
    <scope>NUCLEOTIDE SEQUENCE [LARGE SCALE GENOMIC DNA]</scope>
    <source>
        <strain evidence="2">cv. Punajuju</strain>
    </source>
</reference>
<evidence type="ECO:0000313" key="1">
    <source>
        <dbReference type="EMBL" id="KAI3752687.1"/>
    </source>
</evidence>
<gene>
    <name evidence="1" type="ORF">L2E82_24722</name>
</gene>
<keyword evidence="2" id="KW-1185">Reference proteome</keyword>
<comment type="caution">
    <text evidence="1">The sequence shown here is derived from an EMBL/GenBank/DDBJ whole genome shotgun (WGS) entry which is preliminary data.</text>
</comment>
<sequence>MEMKRIRFLEDEVKSLKDATKNVSRGGASITERADDQAGNGGFAIFTFIAPENATNSRGREGEIGIKDKESLLPRHRQYKAAPTQSNYRKMLGTRLATIRTKELVRKSLVYFRPPC</sequence>
<dbReference type="Proteomes" id="UP001055811">
    <property type="component" value="Linkage Group LG04"/>
</dbReference>
<reference evidence="1 2" key="2">
    <citation type="journal article" date="2022" name="Mol. Ecol. Resour.">
        <title>The genomes of chicory, endive, great burdock and yacon provide insights into Asteraceae paleo-polyploidization history and plant inulin production.</title>
        <authorList>
            <person name="Fan W."/>
            <person name="Wang S."/>
            <person name="Wang H."/>
            <person name="Wang A."/>
            <person name="Jiang F."/>
            <person name="Liu H."/>
            <person name="Zhao H."/>
            <person name="Xu D."/>
            <person name="Zhang Y."/>
        </authorList>
    </citation>
    <scope>NUCLEOTIDE SEQUENCE [LARGE SCALE GENOMIC DNA]</scope>
    <source>
        <strain evidence="2">cv. Punajuju</strain>
        <tissue evidence="1">Leaves</tissue>
    </source>
</reference>
<name>A0ACB9E1J0_CICIN</name>
<accession>A0ACB9E1J0</accession>